<organism evidence="1 2">
    <name type="scientific">Motilibacter rhizosphaerae</name>
    <dbReference type="NCBI Taxonomy" id="598652"/>
    <lineage>
        <taxon>Bacteria</taxon>
        <taxon>Bacillati</taxon>
        <taxon>Actinomycetota</taxon>
        <taxon>Actinomycetes</taxon>
        <taxon>Motilibacterales</taxon>
        <taxon>Motilibacteraceae</taxon>
        <taxon>Motilibacter</taxon>
    </lineage>
</organism>
<dbReference type="EMBL" id="SGXD01000001">
    <property type="protein sequence ID" value="RZS90789.1"/>
    <property type="molecule type" value="Genomic_DNA"/>
</dbReference>
<evidence type="ECO:0000313" key="2">
    <source>
        <dbReference type="Proteomes" id="UP000293638"/>
    </source>
</evidence>
<dbReference type="InterPro" id="IPR029063">
    <property type="entry name" value="SAM-dependent_MTases_sf"/>
</dbReference>
<dbReference type="Proteomes" id="UP000293638">
    <property type="component" value="Unassembled WGS sequence"/>
</dbReference>
<protein>
    <recommendedName>
        <fullName evidence="3">Methyltransferase family protein</fullName>
    </recommendedName>
</protein>
<dbReference type="SUPFAM" id="SSF53335">
    <property type="entry name" value="S-adenosyl-L-methionine-dependent methyltransferases"/>
    <property type="match status" value="1"/>
</dbReference>
<evidence type="ECO:0000313" key="1">
    <source>
        <dbReference type="EMBL" id="RZS90789.1"/>
    </source>
</evidence>
<sequence>MTATGERAPLVLDGIPYARGSRADLAAEALAAADDAEALAVLLRDCDDWWDERPPDLAEARSALAAPTMREAMSALRLGRVGDYFAHRWSDPVFLAGLALLRRVWPERGQPVREIACGTGVLLRQLALHGVTDLAGGDVVMAKLWLARQFVLPAESSVELACFDAVADPWPWSESDGGVLVCHDAFYFLPDPAGTARRLARAAGRLVVGGVPNRLVQRGGGGHHFSPTELLDLFPGAEAYDDDELVAEAVWGQPARPRSARELEQASSVSLVLRPRDDIDAVPDPAAPLPWRELRVNPLYGADGRQSWPSERYARDYAARSDYLPRVLPDEEDLLLRRESWARRRVLLDLPDRW</sequence>
<dbReference type="Gene3D" id="3.40.50.150">
    <property type="entry name" value="Vaccinia Virus protein VP39"/>
    <property type="match status" value="1"/>
</dbReference>
<keyword evidence="2" id="KW-1185">Reference proteome</keyword>
<proteinExistence type="predicted"/>
<reference evidence="1 2" key="1">
    <citation type="submission" date="2019-02" db="EMBL/GenBank/DDBJ databases">
        <title>Genomic Encyclopedia of Type Strains, Phase IV (KMG-IV): sequencing the most valuable type-strain genomes for metagenomic binning, comparative biology and taxonomic classification.</title>
        <authorList>
            <person name="Goeker M."/>
        </authorList>
    </citation>
    <scope>NUCLEOTIDE SEQUENCE [LARGE SCALE GENOMIC DNA]</scope>
    <source>
        <strain evidence="1 2">DSM 45622</strain>
    </source>
</reference>
<dbReference type="AlphaFoldDB" id="A0A4V2F4X0"/>
<evidence type="ECO:0008006" key="3">
    <source>
        <dbReference type="Google" id="ProtNLM"/>
    </source>
</evidence>
<dbReference type="RefSeq" id="WP_130490936.1">
    <property type="nucleotide sequence ID" value="NZ_SGXD01000001.1"/>
</dbReference>
<accession>A0A4V2F4X0</accession>
<dbReference type="OrthoDB" id="9811589at2"/>
<comment type="caution">
    <text evidence="1">The sequence shown here is derived from an EMBL/GenBank/DDBJ whole genome shotgun (WGS) entry which is preliminary data.</text>
</comment>
<name>A0A4V2F4X0_9ACTN</name>
<gene>
    <name evidence="1" type="ORF">EV189_0016</name>
</gene>